<organism evidence="2 3">
    <name type="scientific">Pseudoclavibacter endophyticus</name>
    <dbReference type="NCBI Taxonomy" id="1778590"/>
    <lineage>
        <taxon>Bacteria</taxon>
        <taxon>Bacillati</taxon>
        <taxon>Actinomycetota</taxon>
        <taxon>Actinomycetes</taxon>
        <taxon>Micrococcales</taxon>
        <taxon>Microbacteriaceae</taxon>
        <taxon>Pseudoclavibacter</taxon>
    </lineage>
</organism>
<dbReference type="InterPro" id="IPR046175">
    <property type="entry name" value="DUF6177"/>
</dbReference>
<feature type="region of interest" description="Disordered" evidence="1">
    <location>
        <begin position="114"/>
        <end position="147"/>
    </location>
</feature>
<evidence type="ECO:0000313" key="2">
    <source>
        <dbReference type="EMBL" id="KAB1650169.1"/>
    </source>
</evidence>
<comment type="caution">
    <text evidence="2">The sequence shown here is derived from an EMBL/GenBank/DDBJ whole genome shotgun (WGS) entry which is preliminary data.</text>
</comment>
<dbReference type="EMBL" id="WBJY01000001">
    <property type="protein sequence ID" value="KAB1650169.1"/>
    <property type="molecule type" value="Genomic_DNA"/>
</dbReference>
<feature type="region of interest" description="Disordered" evidence="1">
    <location>
        <begin position="422"/>
        <end position="479"/>
    </location>
</feature>
<name>A0A6H9WGT2_9MICO</name>
<proteinExistence type="predicted"/>
<sequence>MSDHATAPSGYHLPDRPAPVRPRSESPAIDAIGPGFVLTTSTAPIVHLSGARARLLGLSATEQRHVVLLTQGDARLTPAMHDALTTLGGVWVVHTEAGLRNAATGQRLARIEDAVPRARGGASRTGGADGDRGAGSRNRNGEAEQPRLAKEHAAIAVDPGDVREVLVVNATVRHRNVSAAPFGASLRHLAEAVLGETALDWGVREPVVTPWDGDEVAEFFRARAHRGPSVVIAGSGEDGRLAVGQVRIRPRRVGAEEAYSLRVDLGPAGDAATTERWLAVTEALTELPEIGLPLYTSATADYGVSDLSIWPWLRPPSIPVSLLIGAAGVARFSIARRRAALEAHFAVEFVGSGRRPSLVAELGERPHPDNADELAALLGAIGADAVAAGLGEMMPVVMFGTEWRDVIAAAALNRLGPEVMADLGGDADEGGDGDGDNAGDEAGDDAGDETGVDTDDTDASTEQAASGQSVSEQEASDAL</sequence>
<protein>
    <submittedName>
        <fullName evidence="2">Uncharacterized protein</fullName>
    </submittedName>
</protein>
<evidence type="ECO:0000313" key="3">
    <source>
        <dbReference type="Proteomes" id="UP000431744"/>
    </source>
</evidence>
<dbReference type="Proteomes" id="UP000431744">
    <property type="component" value="Unassembled WGS sequence"/>
</dbReference>
<accession>A0A6H9WGT2</accession>
<dbReference type="OrthoDB" id="5103427at2"/>
<dbReference type="AlphaFoldDB" id="A0A6H9WGT2"/>
<feature type="region of interest" description="Disordered" evidence="1">
    <location>
        <begin position="1"/>
        <end position="27"/>
    </location>
</feature>
<feature type="compositionally biased region" description="Acidic residues" evidence="1">
    <location>
        <begin position="425"/>
        <end position="459"/>
    </location>
</feature>
<evidence type="ECO:0000256" key="1">
    <source>
        <dbReference type="SAM" id="MobiDB-lite"/>
    </source>
</evidence>
<gene>
    <name evidence="2" type="ORF">F8O04_08205</name>
</gene>
<keyword evidence="3" id="KW-1185">Reference proteome</keyword>
<reference evidence="2 3" key="1">
    <citation type="submission" date="2019-09" db="EMBL/GenBank/DDBJ databases">
        <title>Phylogeny of genus Pseudoclavibacter and closely related genus.</title>
        <authorList>
            <person name="Li Y."/>
        </authorList>
    </citation>
    <scope>NUCLEOTIDE SEQUENCE [LARGE SCALE GENOMIC DNA]</scope>
    <source>
        <strain evidence="2 3">EGI 60007</strain>
    </source>
</reference>
<dbReference type="Pfam" id="PF19674">
    <property type="entry name" value="DUF6177"/>
    <property type="match status" value="1"/>
</dbReference>
<feature type="compositionally biased region" description="Basic and acidic residues" evidence="1">
    <location>
        <begin position="129"/>
        <end position="147"/>
    </location>
</feature>
<feature type="compositionally biased region" description="Polar residues" evidence="1">
    <location>
        <begin position="460"/>
        <end position="473"/>
    </location>
</feature>
<dbReference type="RefSeq" id="WP_158028753.1">
    <property type="nucleotide sequence ID" value="NZ_BMHG01000001.1"/>
</dbReference>